<accession>A0A6V7TQ13</accession>
<name>A0A6V7TQ13_MELEN</name>
<reference evidence="2 4" key="1">
    <citation type="submission" date="2020-08" db="EMBL/GenBank/DDBJ databases">
        <authorList>
            <person name="Koutsovoulos G."/>
            <person name="Danchin GJ E."/>
        </authorList>
    </citation>
    <scope>NUCLEOTIDE SEQUENCE [LARGE SCALE GENOMIC DNA]</scope>
</reference>
<feature type="region of interest" description="Disordered" evidence="1">
    <location>
        <begin position="1"/>
        <end position="63"/>
    </location>
</feature>
<comment type="caution">
    <text evidence="2">The sequence shown here is derived from an EMBL/GenBank/DDBJ whole genome shotgun (WGS) entry which is preliminary data.</text>
</comment>
<evidence type="ECO:0000313" key="2">
    <source>
        <dbReference type="EMBL" id="CAD2130548.1"/>
    </source>
</evidence>
<proteinExistence type="predicted"/>
<organism evidence="2 4">
    <name type="scientific">Meloidogyne enterolobii</name>
    <name type="common">Root-knot nematode worm</name>
    <name type="synonym">Meloidogyne mayaguensis</name>
    <dbReference type="NCBI Taxonomy" id="390850"/>
    <lineage>
        <taxon>Eukaryota</taxon>
        <taxon>Metazoa</taxon>
        <taxon>Ecdysozoa</taxon>
        <taxon>Nematoda</taxon>
        <taxon>Chromadorea</taxon>
        <taxon>Rhabditida</taxon>
        <taxon>Tylenchina</taxon>
        <taxon>Tylenchomorpha</taxon>
        <taxon>Tylenchoidea</taxon>
        <taxon>Meloidogynidae</taxon>
        <taxon>Meloidogyninae</taxon>
        <taxon>Meloidogyne</taxon>
    </lineage>
</organism>
<dbReference type="EMBL" id="CAJEWN010000210">
    <property type="protein sequence ID" value="CAD2173023.1"/>
    <property type="molecule type" value="Genomic_DNA"/>
</dbReference>
<sequence length="63" mass="7195">MIRRPLSSLKLKQTDIEEMDANMSRVQKPKESTTISGTTSEVHKEGQTERQDEPQKMDTSEDS</sequence>
<dbReference type="AlphaFoldDB" id="A0A6V7TQ13"/>
<evidence type="ECO:0000256" key="1">
    <source>
        <dbReference type="SAM" id="MobiDB-lite"/>
    </source>
</evidence>
<evidence type="ECO:0000313" key="3">
    <source>
        <dbReference type="EMBL" id="CAD2173023.1"/>
    </source>
</evidence>
<dbReference type="Proteomes" id="UP000580250">
    <property type="component" value="Unassembled WGS sequence"/>
</dbReference>
<gene>
    <name evidence="3" type="ORF">MENT_LOCUS24608</name>
    <name evidence="2" type="ORF">MENT_LOCUS3028</name>
</gene>
<protein>
    <submittedName>
        <fullName evidence="2">Uncharacterized protein</fullName>
    </submittedName>
</protein>
<evidence type="ECO:0000313" key="4">
    <source>
        <dbReference type="Proteomes" id="UP000580250"/>
    </source>
</evidence>
<feature type="compositionally biased region" description="Basic and acidic residues" evidence="1">
    <location>
        <begin position="41"/>
        <end position="63"/>
    </location>
</feature>
<dbReference type="EMBL" id="CAJEWN010000009">
    <property type="protein sequence ID" value="CAD2130548.1"/>
    <property type="molecule type" value="Genomic_DNA"/>
</dbReference>